<evidence type="ECO:0000313" key="2">
    <source>
        <dbReference type="Proteomes" id="UP000324479"/>
    </source>
</evidence>
<dbReference type="RefSeq" id="WP_150074955.1">
    <property type="nucleotide sequence ID" value="NZ_VWOX01000002.1"/>
</dbReference>
<dbReference type="EMBL" id="VWOX01000002">
    <property type="protein sequence ID" value="KAA5545996.1"/>
    <property type="molecule type" value="Genomic_DNA"/>
</dbReference>
<dbReference type="AlphaFoldDB" id="A0A5M6DI05"/>
<reference evidence="1 2" key="1">
    <citation type="submission" date="2019-08" db="EMBL/GenBank/DDBJ databases">
        <authorList>
            <person name="Dhanesh K."/>
            <person name="Kumar G."/>
            <person name="Sasikala C."/>
            <person name="Venkata Ramana C."/>
        </authorList>
    </citation>
    <scope>NUCLEOTIDE SEQUENCE [LARGE SCALE GENOMIC DNA]</scope>
    <source>
        <strain evidence="1 2">JC645</strain>
    </source>
</reference>
<gene>
    <name evidence="1" type="ORF">FYK55_03555</name>
</gene>
<evidence type="ECO:0000313" key="1">
    <source>
        <dbReference type="EMBL" id="KAA5545996.1"/>
    </source>
</evidence>
<accession>A0A5M6DI05</accession>
<protein>
    <recommendedName>
        <fullName evidence="3">XRE family transcriptional regulator</fullName>
    </recommendedName>
</protein>
<sequence length="102" mass="11646">MAQYYMPLGQSESERFRDALKERGYTVKSLAEVIWHKHYGDGATKWLPCPESLRSFLTMGWMSGRDTLPAELVSYFEEELGAPLVELIERRDSSGEIGGDDR</sequence>
<proteinExistence type="predicted"/>
<name>A0A5M6DI05_9BACT</name>
<comment type="caution">
    <text evidence="1">The sequence shown here is derived from an EMBL/GenBank/DDBJ whole genome shotgun (WGS) entry which is preliminary data.</text>
</comment>
<evidence type="ECO:0008006" key="3">
    <source>
        <dbReference type="Google" id="ProtNLM"/>
    </source>
</evidence>
<organism evidence="1 2">
    <name type="scientific">Roseiconus nitratireducens</name>
    <dbReference type="NCBI Taxonomy" id="2605748"/>
    <lineage>
        <taxon>Bacteria</taxon>
        <taxon>Pseudomonadati</taxon>
        <taxon>Planctomycetota</taxon>
        <taxon>Planctomycetia</taxon>
        <taxon>Pirellulales</taxon>
        <taxon>Pirellulaceae</taxon>
        <taxon>Roseiconus</taxon>
    </lineage>
</organism>
<keyword evidence="2" id="KW-1185">Reference proteome</keyword>
<dbReference type="Proteomes" id="UP000324479">
    <property type="component" value="Unassembled WGS sequence"/>
</dbReference>